<organism evidence="2 3">
    <name type="scientific">Cytospora chrysosperma</name>
    <name type="common">Cytospora canker fungus</name>
    <name type="synonym">Sphaeria chrysosperma</name>
    <dbReference type="NCBI Taxonomy" id="252740"/>
    <lineage>
        <taxon>Eukaryota</taxon>
        <taxon>Fungi</taxon>
        <taxon>Dikarya</taxon>
        <taxon>Ascomycota</taxon>
        <taxon>Pezizomycotina</taxon>
        <taxon>Sordariomycetes</taxon>
        <taxon>Sordariomycetidae</taxon>
        <taxon>Diaporthales</taxon>
        <taxon>Cytosporaceae</taxon>
        <taxon>Cytospora</taxon>
    </lineage>
</organism>
<keyword evidence="3" id="KW-1185">Reference proteome</keyword>
<accession>A0A423VV66</accession>
<evidence type="ECO:0000313" key="2">
    <source>
        <dbReference type="EMBL" id="ROV94870.1"/>
    </source>
</evidence>
<dbReference type="Proteomes" id="UP000284375">
    <property type="component" value="Unassembled WGS sequence"/>
</dbReference>
<feature type="region of interest" description="Disordered" evidence="1">
    <location>
        <begin position="1"/>
        <end position="65"/>
    </location>
</feature>
<evidence type="ECO:0000313" key="3">
    <source>
        <dbReference type="Proteomes" id="UP000284375"/>
    </source>
</evidence>
<dbReference type="AlphaFoldDB" id="A0A423VV66"/>
<reference evidence="2 3" key="1">
    <citation type="submission" date="2015-09" db="EMBL/GenBank/DDBJ databases">
        <title>Host preference determinants of Valsa canker pathogens revealed by comparative genomics.</title>
        <authorList>
            <person name="Yin Z."/>
            <person name="Huang L."/>
        </authorList>
    </citation>
    <scope>NUCLEOTIDE SEQUENCE [LARGE SCALE GENOMIC DNA]</scope>
    <source>
        <strain evidence="2 3">YSFL</strain>
    </source>
</reference>
<evidence type="ECO:0000256" key="1">
    <source>
        <dbReference type="SAM" id="MobiDB-lite"/>
    </source>
</evidence>
<name>A0A423VV66_CYTCH</name>
<gene>
    <name evidence="2" type="ORF">VSDG_07100</name>
</gene>
<comment type="caution">
    <text evidence="2">The sequence shown here is derived from an EMBL/GenBank/DDBJ whole genome shotgun (WGS) entry which is preliminary data.</text>
</comment>
<sequence>MSPLVISDKEVLGRGGGASPVSDEATLSRRASPRIRDDSRTLPQPLERPSASRSAGVWKRRTTVS</sequence>
<proteinExistence type="predicted"/>
<protein>
    <submittedName>
        <fullName evidence="2">Uncharacterized protein</fullName>
    </submittedName>
</protein>
<dbReference type="EMBL" id="LJZO01000026">
    <property type="protein sequence ID" value="ROV94870.1"/>
    <property type="molecule type" value="Genomic_DNA"/>
</dbReference>